<feature type="compositionally biased region" description="Basic and acidic residues" evidence="1">
    <location>
        <begin position="973"/>
        <end position="998"/>
    </location>
</feature>
<keyword evidence="2" id="KW-0812">Transmembrane</keyword>
<keyword evidence="6" id="KW-1185">Reference proteome</keyword>
<feature type="region of interest" description="Disordered" evidence="1">
    <location>
        <begin position="1598"/>
        <end position="1622"/>
    </location>
</feature>
<dbReference type="Gene3D" id="4.10.1080.10">
    <property type="entry name" value="TSP type-3 repeat"/>
    <property type="match status" value="1"/>
</dbReference>
<feature type="region of interest" description="Disordered" evidence="1">
    <location>
        <begin position="808"/>
        <end position="915"/>
    </location>
</feature>
<feature type="domain" description="Long Rib" evidence="4">
    <location>
        <begin position="1514"/>
        <end position="1595"/>
    </location>
</feature>
<feature type="compositionally biased region" description="Basic and acidic residues" evidence="1">
    <location>
        <begin position="859"/>
        <end position="874"/>
    </location>
</feature>
<dbReference type="GO" id="GO:0005509">
    <property type="term" value="F:calcium ion binding"/>
    <property type="evidence" value="ECO:0007669"/>
    <property type="project" value="InterPro"/>
</dbReference>
<feature type="compositionally biased region" description="Basic and acidic residues" evidence="1">
    <location>
        <begin position="746"/>
        <end position="758"/>
    </location>
</feature>
<evidence type="ECO:0000313" key="5">
    <source>
        <dbReference type="EMBL" id="MCO6395329.1"/>
    </source>
</evidence>
<feature type="domain" description="Long Rib" evidence="4">
    <location>
        <begin position="721"/>
        <end position="823"/>
    </location>
</feature>
<dbReference type="Gene3D" id="2.60.40.10">
    <property type="entry name" value="Immunoglobulins"/>
    <property type="match status" value="1"/>
</dbReference>
<feature type="domain" description="Long Rib" evidence="4">
    <location>
        <begin position="1307"/>
        <end position="1400"/>
    </location>
</feature>
<feature type="compositionally biased region" description="Basic and acidic residues" evidence="1">
    <location>
        <begin position="814"/>
        <end position="834"/>
    </location>
</feature>
<keyword evidence="2" id="KW-0472">Membrane</keyword>
<dbReference type="InterPro" id="IPR013783">
    <property type="entry name" value="Ig-like_fold"/>
</dbReference>
<feature type="compositionally biased region" description="Acidic residues" evidence="1">
    <location>
        <begin position="835"/>
        <end position="849"/>
    </location>
</feature>
<dbReference type="NCBIfam" id="NF038186">
    <property type="entry name" value="YPDG_rpt"/>
    <property type="match status" value="4"/>
</dbReference>
<keyword evidence="2" id="KW-1133">Transmembrane helix</keyword>
<sequence length="1664" mass="176423">MRSPSRSNSSTYRRRRGTSLAAAALSFALVAPLAQPVAVGQESGPVADQTAGVPKRANATSDIEAYKDAIFSPGNPENTGTISGSVKEIVKGDGGFSYVQDSGNALQGVKVFAQWYEGETSESVSPVYYSESDENGNFTINMAPYVDAGGVNRSFQAEPNFHQTSADAWGSRGSLIEKIRVWTELPEDLTDKYRLVHQPAAAIFPSIGVNTTLTTQGDSAWGDFKITGMTIQYARKDKLPQHLPENQWVESVGSGGEDGTYAGRAFWNLDVPPGALSLNDVNDYGGKDIPAAGLKVVGSYLTDGAVTKIEQYAKENFAGKTPRGSEWTPADEAALQRWINEQVAADPEGWIAETLTTTTGADGTFELRWRGLYGNSHTGNGGGLNPPADKLHKLAGSHDEGTWQDGDLGSKHVNMQWSYVSIYDKDGNPLPDNIGVLYPWLLGQWGGPSIGFELRSGGYATSFDGYASFIDDTADSYTGWNIALVPQALKIDVVQKNTTDNFAMIGDTIQTDTSGLPITEDLNYCIEWFDSWGESVKKCDPVNADAATKIPSCELKVPVDAYAGSTFTARLKVTNGEPSADDLVLAMDAFAVTGAFLDYKEVAAKEGVAAFSDPVFDNPATADAVEDKPVNAEFELGASPAGVSADQVAVDPKSGVVTFTPTAAQAGKAFVFPVVMRDADLQVPKLDENGDPVLDGEGNPTTQAHVVARADATFNVAELTATTVEPKYEGKLVVPGEETKSSPTFTDKDGKDVTAPEGSKFKITDGFTVPEGYEVTIDENTGEITVTIPDEFKLNKDTVEVFDVPVTVTYPDGSTDKMDADFKLDTDGDGKPDTEDGDDDGDGIPDGEDSNPKVPNASDHFEPAYEDGFGKPGEDVTADGPTFKDKDGNPTTVPDSTTFTPGEATPDGVTIDKNTGEITVTIPEDATPGDKITVPLVVTYPDGSKDNVDVTVEVQPKDPSVIPGENTTVSADNRPHEVGKVENPKGDETGKLVDKDGNEIPGSKVEIDKDGNVKVTVPEGTDPQDAKVVITNGGDETVGEINVTIVDPREDAAKYSPNYGDRKNVEAGKVEGVDPFEGQTDVPVKEAVGTPSEGADDWSFETGKDSGVVTAEAPSYEKVGERIKAELPNVNSSWAKFKEIFTPYVRPTVSVNFEYNDGSKNAATAGFELVGKDGKSLLDPDGDFDGDGVANHDEIEKGSNPADATSIPEVPDTTPPTVNPIRPGEKTISGKDDRPNETIQVTLPDGKVIATMTDKDGNWKVDVPAGTELNPGDKITVVDEAGNKSAAKVQLKPGPSEPAADQPEQTASKYVPVYPVSYVRAGEKGTSIRPNVTVKDDGFDFTRQPMPKGAKFSTDYKGASFDEHGALTIMAPKGVDEVVVPVTVTFADGTTATTNAKFVVSESDAAESYAPAYELGVNASPGETVLVHQTGEESLPEGTEFELVRPQSQLNGWVVRVNSETGVIEATAPQGNDAKRATLAVKVSYFDGSEQTIKATVDPGSTDSMAAKLQPTKTTMEVGVGETEASNVFSKAPKGTKFTLAEQVTGDGWTVAIDETTGTLTVKTDETVKPNAKRTVPVQVTLPDGSRKVVDVQVKAVKPDVQKPTPTPKPAPSRSSQSSVNGSSAGSVIGIVVGLLALIGGVGWALKMNEPQIRKVLRDMGIRI</sequence>
<accession>A0AAW5HUX7</accession>
<organism evidence="5 6">
    <name type="scientific">Corynebacterium lipophilum</name>
    <dbReference type="NCBI Taxonomy" id="2804918"/>
    <lineage>
        <taxon>Bacteria</taxon>
        <taxon>Bacillati</taxon>
        <taxon>Actinomycetota</taxon>
        <taxon>Actinomycetes</taxon>
        <taxon>Mycobacteriales</taxon>
        <taxon>Corynebacteriaceae</taxon>
        <taxon>Corynebacterium</taxon>
    </lineage>
</organism>
<evidence type="ECO:0000256" key="2">
    <source>
        <dbReference type="SAM" id="Phobius"/>
    </source>
</evidence>
<feature type="compositionally biased region" description="Basic and acidic residues" evidence="1">
    <location>
        <begin position="1223"/>
        <end position="1236"/>
    </location>
</feature>
<evidence type="ECO:0000256" key="3">
    <source>
        <dbReference type="SAM" id="SignalP"/>
    </source>
</evidence>
<feature type="region of interest" description="Disordered" evidence="1">
    <location>
        <begin position="958"/>
        <end position="1002"/>
    </location>
</feature>
<evidence type="ECO:0000313" key="6">
    <source>
        <dbReference type="Proteomes" id="UP001205920"/>
    </source>
</evidence>
<feature type="region of interest" description="Disordered" evidence="1">
    <location>
        <begin position="738"/>
        <end position="758"/>
    </location>
</feature>
<dbReference type="EMBL" id="JAEUWV010000022">
    <property type="protein sequence ID" value="MCO6395329.1"/>
    <property type="molecule type" value="Genomic_DNA"/>
</dbReference>
<dbReference type="InterPro" id="IPR028974">
    <property type="entry name" value="TSP_type-3_rpt"/>
</dbReference>
<dbReference type="RefSeq" id="WP_269010985.1">
    <property type="nucleotide sequence ID" value="NZ_JAEUWV010000022.1"/>
</dbReference>
<dbReference type="GO" id="GO:0005975">
    <property type="term" value="P:carbohydrate metabolic process"/>
    <property type="evidence" value="ECO:0007669"/>
    <property type="project" value="UniProtKB-ARBA"/>
</dbReference>
<feature type="domain" description="Long Rib" evidence="4">
    <location>
        <begin position="1406"/>
        <end position="1497"/>
    </location>
</feature>
<reference evidence="5 6" key="1">
    <citation type="submission" date="2021-01" db="EMBL/GenBank/DDBJ databases">
        <title>Identification and Characterization of Corynebacterium sp.</title>
        <authorList>
            <person name="Luo Q."/>
            <person name="Qu P."/>
            <person name="Chen Q."/>
        </authorList>
    </citation>
    <scope>NUCLEOTIDE SEQUENCE [LARGE SCALE GENOMIC DNA]</scope>
    <source>
        <strain evidence="5 6">MC-18</strain>
    </source>
</reference>
<gene>
    <name evidence="5" type="ORF">JMN37_10180</name>
</gene>
<proteinExistence type="predicted"/>
<name>A0AAW5HUX7_9CORY</name>
<feature type="region of interest" description="Disordered" evidence="1">
    <location>
        <begin position="1182"/>
        <end position="1238"/>
    </location>
</feature>
<evidence type="ECO:0000259" key="4">
    <source>
        <dbReference type="Pfam" id="PF18957"/>
    </source>
</evidence>
<feature type="compositionally biased region" description="Polar residues" evidence="1">
    <location>
        <begin position="889"/>
        <end position="900"/>
    </location>
</feature>
<dbReference type="InterPro" id="IPR044055">
    <property type="entry name" value="RibLong"/>
</dbReference>
<keyword evidence="3" id="KW-0732">Signal</keyword>
<feature type="transmembrane region" description="Helical" evidence="2">
    <location>
        <begin position="1625"/>
        <end position="1646"/>
    </location>
</feature>
<feature type="chain" id="PRO_5044003286" evidence="3">
    <location>
        <begin position="34"/>
        <end position="1664"/>
    </location>
</feature>
<evidence type="ECO:0000256" key="1">
    <source>
        <dbReference type="SAM" id="MobiDB-lite"/>
    </source>
</evidence>
<feature type="signal peptide" evidence="3">
    <location>
        <begin position="1"/>
        <end position="33"/>
    </location>
</feature>
<protein>
    <submittedName>
        <fullName evidence="5">YPDG domain-containing protein</fullName>
    </submittedName>
</protein>
<dbReference type="Pfam" id="PF18957">
    <property type="entry name" value="RibLong"/>
    <property type="match status" value="5"/>
</dbReference>
<comment type="caution">
    <text evidence="5">The sequence shown here is derived from an EMBL/GenBank/DDBJ whole genome shotgun (WGS) entry which is preliminary data.</text>
</comment>
<feature type="domain" description="Long Rib" evidence="4">
    <location>
        <begin position="859"/>
        <end position="955"/>
    </location>
</feature>
<dbReference type="Proteomes" id="UP001205920">
    <property type="component" value="Unassembled WGS sequence"/>
</dbReference>